<dbReference type="InterPro" id="IPR008271">
    <property type="entry name" value="Ser/Thr_kinase_AS"/>
</dbReference>
<evidence type="ECO:0000256" key="10">
    <source>
        <dbReference type="PROSITE-ProRule" id="PRU10141"/>
    </source>
</evidence>
<proteinExistence type="inferred from homology"/>
<evidence type="ECO:0000256" key="4">
    <source>
        <dbReference type="ARBA" id="ARBA00022679"/>
    </source>
</evidence>
<comment type="catalytic activity">
    <reaction evidence="8">
        <text>L-threonyl-[protein] + ATP = O-phospho-L-threonyl-[protein] + ADP + H(+)</text>
        <dbReference type="Rhea" id="RHEA:46608"/>
        <dbReference type="Rhea" id="RHEA-COMP:11060"/>
        <dbReference type="Rhea" id="RHEA-COMP:11605"/>
        <dbReference type="ChEBI" id="CHEBI:15378"/>
        <dbReference type="ChEBI" id="CHEBI:30013"/>
        <dbReference type="ChEBI" id="CHEBI:30616"/>
        <dbReference type="ChEBI" id="CHEBI:61977"/>
        <dbReference type="ChEBI" id="CHEBI:456216"/>
        <dbReference type="EC" id="2.7.11.1"/>
    </reaction>
</comment>
<dbReference type="PANTHER" id="PTHR44899:SF3">
    <property type="entry name" value="SERINE_THREONINE-PROTEIN KINASE NEK1"/>
    <property type="match status" value="1"/>
</dbReference>
<dbReference type="PROSITE" id="PS50003">
    <property type="entry name" value="PH_DOMAIN"/>
    <property type="match status" value="1"/>
</dbReference>
<dbReference type="PROSITE" id="PS00108">
    <property type="entry name" value="PROTEIN_KINASE_ST"/>
    <property type="match status" value="1"/>
</dbReference>
<dbReference type="InterPro" id="IPR011993">
    <property type="entry name" value="PH-like_dom_sf"/>
</dbReference>
<feature type="domain" description="PH" evidence="12">
    <location>
        <begin position="347"/>
        <end position="441"/>
    </location>
</feature>
<sequence>MAEGGSTTPPPAPETVNLDEVMGAPGSDCLYEKVKVLGSGSFGQAWLVRRKKDAKLLVAKLLDLSQMSAKDQKYVEAEIQCLASCHHFAIVRYEEDFSADPKMLIVMEFADAGDLNMQIKARAAEGFRYFEEHEVGYTFVQLCMALDHVHRNKMLHRDIKGANVLLMSSGLVKLGDFGFSQQYEDTVSGNVGVTFCGTPYYLAPELWKRQKYSKKADIWSLGIVLYELMTLKRPFVSSSMRGLMNAIISGEFEKPSSSQYSDGLREVLSAMLIVDPHKRPSTADVLNTPVMRKLVDKLVADINNNSKISSKDKADFVKVIQEQMSTLSSAETLNAVNADDEEEKAEKVRLEGPVMIGSVKEWKPRYVVLNDDALVVTRVKEDRRSQQLPLNTILSVQPAEPAAGAEHVLIVSLDTGYTVWIKAADDAERDKWISEIQAAKAAKK</sequence>
<dbReference type="InterPro" id="IPR011009">
    <property type="entry name" value="Kinase-like_dom_sf"/>
</dbReference>
<dbReference type="GO" id="GO:0004674">
    <property type="term" value="F:protein serine/threonine kinase activity"/>
    <property type="evidence" value="ECO:0007669"/>
    <property type="project" value="UniProtKB-KW"/>
</dbReference>
<evidence type="ECO:0000313" key="14">
    <source>
        <dbReference type="EMBL" id="CAD9142759.1"/>
    </source>
</evidence>
<dbReference type="InterPro" id="IPR051131">
    <property type="entry name" value="NEK_Ser/Thr_kinase_NIMA"/>
</dbReference>
<dbReference type="Pfam" id="PF00069">
    <property type="entry name" value="Pkinase"/>
    <property type="match status" value="1"/>
</dbReference>
<keyword evidence="4" id="KW-0808">Transferase</keyword>
<organism evidence="14">
    <name type="scientific">Neobodo designis</name>
    <name type="common">Flagellated protozoan</name>
    <name type="synonym">Bodo designis</name>
    <dbReference type="NCBI Taxonomy" id="312471"/>
    <lineage>
        <taxon>Eukaryota</taxon>
        <taxon>Discoba</taxon>
        <taxon>Euglenozoa</taxon>
        <taxon>Kinetoplastea</taxon>
        <taxon>Metakinetoplastina</taxon>
        <taxon>Neobodonida</taxon>
        <taxon>Neobodo</taxon>
    </lineage>
</organism>
<dbReference type="EC" id="2.7.11.1" evidence="2"/>
<keyword evidence="6" id="KW-0418">Kinase</keyword>
<dbReference type="Gene3D" id="2.30.29.30">
    <property type="entry name" value="Pleckstrin-homology domain (PH domain)/Phosphotyrosine-binding domain (PTB)"/>
    <property type="match status" value="1"/>
</dbReference>
<dbReference type="SUPFAM" id="SSF56112">
    <property type="entry name" value="Protein kinase-like (PK-like)"/>
    <property type="match status" value="1"/>
</dbReference>
<dbReference type="SMART" id="SM00233">
    <property type="entry name" value="PH"/>
    <property type="match status" value="1"/>
</dbReference>
<dbReference type="Pfam" id="PF00169">
    <property type="entry name" value="PH"/>
    <property type="match status" value="1"/>
</dbReference>
<dbReference type="FunFam" id="1.10.510.10:FF:000535">
    <property type="entry name" value="Serine/threonine-protein kinase a"/>
    <property type="match status" value="1"/>
</dbReference>
<reference evidence="14" key="1">
    <citation type="submission" date="2021-01" db="EMBL/GenBank/DDBJ databases">
        <authorList>
            <person name="Corre E."/>
            <person name="Pelletier E."/>
            <person name="Niang G."/>
            <person name="Scheremetjew M."/>
            <person name="Finn R."/>
            <person name="Kale V."/>
            <person name="Holt S."/>
            <person name="Cochrane G."/>
            <person name="Meng A."/>
            <person name="Brown T."/>
            <person name="Cohen L."/>
        </authorList>
    </citation>
    <scope>NUCLEOTIDE SEQUENCE</scope>
    <source>
        <strain evidence="14">CCAP 1951/1</strain>
    </source>
</reference>
<keyword evidence="5 10" id="KW-0547">Nucleotide-binding</keyword>
<evidence type="ECO:0000256" key="3">
    <source>
        <dbReference type="ARBA" id="ARBA00022527"/>
    </source>
</evidence>
<feature type="binding site" evidence="10">
    <location>
        <position position="60"/>
    </location>
    <ligand>
        <name>ATP</name>
        <dbReference type="ChEBI" id="CHEBI:30616"/>
    </ligand>
</feature>
<evidence type="ECO:0000259" key="12">
    <source>
        <dbReference type="PROSITE" id="PS50003"/>
    </source>
</evidence>
<dbReference type="GO" id="GO:0005524">
    <property type="term" value="F:ATP binding"/>
    <property type="evidence" value="ECO:0007669"/>
    <property type="project" value="UniProtKB-UniRule"/>
</dbReference>
<dbReference type="SMART" id="SM00220">
    <property type="entry name" value="S_TKc"/>
    <property type="match status" value="1"/>
</dbReference>
<evidence type="ECO:0000256" key="5">
    <source>
        <dbReference type="ARBA" id="ARBA00022741"/>
    </source>
</evidence>
<gene>
    <name evidence="14" type="ORF">NDES1114_LOCUS28566</name>
</gene>
<accession>A0A7S1W0W2</accession>
<feature type="domain" description="Protein kinase" evidence="13">
    <location>
        <begin position="31"/>
        <end position="291"/>
    </location>
</feature>
<dbReference type="CDD" id="cd08215">
    <property type="entry name" value="STKc_Nek"/>
    <property type="match status" value="1"/>
</dbReference>
<dbReference type="SUPFAM" id="SSF50729">
    <property type="entry name" value="PH domain-like"/>
    <property type="match status" value="1"/>
</dbReference>
<protein>
    <recommendedName>
        <fullName evidence="2">non-specific serine/threonine protein kinase</fullName>
        <ecNumber evidence="2">2.7.11.1</ecNumber>
    </recommendedName>
</protein>
<dbReference type="Gene3D" id="1.10.510.10">
    <property type="entry name" value="Transferase(Phosphotransferase) domain 1"/>
    <property type="match status" value="1"/>
</dbReference>
<comment type="catalytic activity">
    <reaction evidence="9">
        <text>L-seryl-[protein] + ATP = O-phospho-L-seryl-[protein] + ADP + H(+)</text>
        <dbReference type="Rhea" id="RHEA:17989"/>
        <dbReference type="Rhea" id="RHEA-COMP:9863"/>
        <dbReference type="Rhea" id="RHEA-COMP:11604"/>
        <dbReference type="ChEBI" id="CHEBI:15378"/>
        <dbReference type="ChEBI" id="CHEBI:29999"/>
        <dbReference type="ChEBI" id="CHEBI:30616"/>
        <dbReference type="ChEBI" id="CHEBI:83421"/>
        <dbReference type="ChEBI" id="CHEBI:456216"/>
        <dbReference type="EC" id="2.7.11.1"/>
    </reaction>
</comment>
<dbReference type="PROSITE" id="PS50011">
    <property type="entry name" value="PROTEIN_KINASE_DOM"/>
    <property type="match status" value="1"/>
</dbReference>
<evidence type="ECO:0000256" key="8">
    <source>
        <dbReference type="ARBA" id="ARBA00047899"/>
    </source>
</evidence>
<evidence type="ECO:0000256" key="9">
    <source>
        <dbReference type="ARBA" id="ARBA00048679"/>
    </source>
</evidence>
<dbReference type="AlphaFoldDB" id="A0A7S1W0W2"/>
<dbReference type="InterPro" id="IPR017441">
    <property type="entry name" value="Protein_kinase_ATP_BS"/>
</dbReference>
<evidence type="ECO:0000256" key="1">
    <source>
        <dbReference type="ARBA" id="ARBA00010886"/>
    </source>
</evidence>
<dbReference type="PANTHER" id="PTHR44899">
    <property type="entry name" value="CAMK FAMILY PROTEIN KINASE"/>
    <property type="match status" value="1"/>
</dbReference>
<evidence type="ECO:0000256" key="11">
    <source>
        <dbReference type="RuleBase" id="RU000304"/>
    </source>
</evidence>
<dbReference type="CDD" id="cd00821">
    <property type="entry name" value="PH"/>
    <property type="match status" value="1"/>
</dbReference>
<keyword evidence="3 11" id="KW-0723">Serine/threonine-protein kinase</keyword>
<comment type="similarity">
    <text evidence="1">Belongs to the protein kinase superfamily. NEK Ser/Thr protein kinase family. NIMA subfamily.</text>
</comment>
<evidence type="ECO:0000256" key="6">
    <source>
        <dbReference type="ARBA" id="ARBA00022777"/>
    </source>
</evidence>
<evidence type="ECO:0000259" key="13">
    <source>
        <dbReference type="PROSITE" id="PS50011"/>
    </source>
</evidence>
<name>A0A7S1W0W2_NEODS</name>
<dbReference type="EMBL" id="HBGF01042685">
    <property type="protein sequence ID" value="CAD9142759.1"/>
    <property type="molecule type" value="Transcribed_RNA"/>
</dbReference>
<evidence type="ECO:0000256" key="2">
    <source>
        <dbReference type="ARBA" id="ARBA00012513"/>
    </source>
</evidence>
<dbReference type="FunFam" id="3.30.200.20:FF:000097">
    <property type="entry name" value="Probable serine/threonine-protein kinase nek1"/>
    <property type="match status" value="1"/>
</dbReference>
<dbReference type="PROSITE" id="PS00107">
    <property type="entry name" value="PROTEIN_KINASE_ATP"/>
    <property type="match status" value="1"/>
</dbReference>
<evidence type="ECO:0000256" key="7">
    <source>
        <dbReference type="ARBA" id="ARBA00022840"/>
    </source>
</evidence>
<keyword evidence="7 10" id="KW-0067">ATP-binding</keyword>
<dbReference type="InterPro" id="IPR001849">
    <property type="entry name" value="PH_domain"/>
</dbReference>
<dbReference type="InterPro" id="IPR000719">
    <property type="entry name" value="Prot_kinase_dom"/>
</dbReference>